<name>A0A1H0FRZ8_9ACTN</name>
<protein>
    <submittedName>
        <fullName evidence="1">Uncharacterized protein</fullName>
    </submittedName>
</protein>
<sequence>MAVNVLGLRNHVDGPFVAVVPVVDGVSLVDLVGAFETSRGYDLPGSYAGLARGEDFDPALWRPTRRGRRRTTVLGCECGQAACWPLRTRIRTVGHQVMWDSFDQPHRPDRDYSGFGSFTFDAGQYSAALADPAGRRRG</sequence>
<dbReference type="Proteomes" id="UP000199088">
    <property type="component" value="Unassembled WGS sequence"/>
</dbReference>
<dbReference type="STRING" id="1052260.SAMN05660199_01003"/>
<dbReference type="AlphaFoldDB" id="A0A1H0FRZ8"/>
<keyword evidence="2" id="KW-1185">Reference proteome</keyword>
<organism evidence="1 2">
    <name type="scientific">Klenkia soli</name>
    <dbReference type="NCBI Taxonomy" id="1052260"/>
    <lineage>
        <taxon>Bacteria</taxon>
        <taxon>Bacillati</taxon>
        <taxon>Actinomycetota</taxon>
        <taxon>Actinomycetes</taxon>
        <taxon>Geodermatophilales</taxon>
        <taxon>Geodermatophilaceae</taxon>
        <taxon>Klenkia</taxon>
    </lineage>
</organism>
<reference evidence="2" key="1">
    <citation type="submission" date="2016-10" db="EMBL/GenBank/DDBJ databases">
        <authorList>
            <person name="Varghese N."/>
            <person name="Submissions S."/>
        </authorList>
    </citation>
    <scope>NUCLEOTIDE SEQUENCE [LARGE SCALE GENOMIC DNA]</scope>
    <source>
        <strain evidence="2">DSM 45843</strain>
    </source>
</reference>
<dbReference type="OrthoDB" id="342114at2"/>
<accession>A0A1H0FRZ8</accession>
<proteinExistence type="predicted"/>
<dbReference type="EMBL" id="FNIR01000003">
    <property type="protein sequence ID" value="SDN97417.1"/>
    <property type="molecule type" value="Genomic_DNA"/>
</dbReference>
<gene>
    <name evidence="1" type="ORF">SAMN05660199_01003</name>
</gene>
<evidence type="ECO:0000313" key="2">
    <source>
        <dbReference type="Proteomes" id="UP000199088"/>
    </source>
</evidence>
<dbReference type="RefSeq" id="WP_131801671.1">
    <property type="nucleotide sequence ID" value="NZ_FNIR01000003.1"/>
</dbReference>
<evidence type="ECO:0000313" key="1">
    <source>
        <dbReference type="EMBL" id="SDN97417.1"/>
    </source>
</evidence>